<accession>A0A919TZI2</accession>
<feature type="compositionally biased region" description="Polar residues" evidence="1">
    <location>
        <begin position="39"/>
        <end position="53"/>
    </location>
</feature>
<organism evidence="2 3">
    <name type="scientific">Paractinoplanes tereljensis</name>
    <dbReference type="NCBI Taxonomy" id="571912"/>
    <lineage>
        <taxon>Bacteria</taxon>
        <taxon>Bacillati</taxon>
        <taxon>Actinomycetota</taxon>
        <taxon>Actinomycetes</taxon>
        <taxon>Micromonosporales</taxon>
        <taxon>Micromonosporaceae</taxon>
        <taxon>Paractinoplanes</taxon>
    </lineage>
</organism>
<dbReference type="AlphaFoldDB" id="A0A919TZI2"/>
<evidence type="ECO:0008006" key="4">
    <source>
        <dbReference type="Google" id="ProtNLM"/>
    </source>
</evidence>
<evidence type="ECO:0000313" key="3">
    <source>
        <dbReference type="Proteomes" id="UP000623608"/>
    </source>
</evidence>
<proteinExistence type="predicted"/>
<evidence type="ECO:0000256" key="1">
    <source>
        <dbReference type="SAM" id="MobiDB-lite"/>
    </source>
</evidence>
<reference evidence="2" key="1">
    <citation type="submission" date="2021-01" db="EMBL/GenBank/DDBJ databases">
        <title>Whole genome shotgun sequence of Actinoplanes tereljensis NBRC 105297.</title>
        <authorList>
            <person name="Komaki H."/>
            <person name="Tamura T."/>
        </authorList>
    </citation>
    <scope>NUCLEOTIDE SEQUENCE</scope>
    <source>
        <strain evidence="2">NBRC 105297</strain>
    </source>
</reference>
<evidence type="ECO:0000313" key="2">
    <source>
        <dbReference type="EMBL" id="GIF26300.1"/>
    </source>
</evidence>
<comment type="caution">
    <text evidence="2">The sequence shown here is derived from an EMBL/GenBank/DDBJ whole genome shotgun (WGS) entry which is preliminary data.</text>
</comment>
<dbReference type="Proteomes" id="UP000623608">
    <property type="component" value="Unassembled WGS sequence"/>
</dbReference>
<feature type="region of interest" description="Disordered" evidence="1">
    <location>
        <begin position="1"/>
        <end position="63"/>
    </location>
</feature>
<gene>
    <name evidence="2" type="ORF">Ate02nite_90300</name>
</gene>
<name>A0A919TZI2_9ACTN</name>
<dbReference type="EMBL" id="BOMY01000060">
    <property type="protein sequence ID" value="GIF26300.1"/>
    <property type="molecule type" value="Genomic_DNA"/>
</dbReference>
<protein>
    <recommendedName>
        <fullName evidence="4">Helix-hairpin-helix protein</fullName>
    </recommendedName>
</protein>
<sequence>MAERGQFVIALVSEEGDQADRLQKPEHPTSKSGRHERFLSQQAPGAPRSTPSPRSADPGSDTLECGELGGVQIRPAELASIRAGDIDVAFRRWDRPRLKVGTRMRTAVGLVEVTSVDRVPVESLTAADAGRAGAASLAALRHGLDRLHADRPVYRIGLRYAGADPRHELRETVPDAAEIAAVVAGLDRLDRASPTGPWTRATLLLIDELPATRAPDLAQRIGRDTPSFKQNVRKLKERGLTESLDIGYRLSARGAAVLDHEGHPRPAQVRPVPEPGTPLPHLGAPATRALTAHGVVRLEQVAELSEAEVQALHGVGPYALGRLRTAMAEAGLAFRA</sequence>
<feature type="compositionally biased region" description="Basic and acidic residues" evidence="1">
    <location>
        <begin position="18"/>
        <end position="38"/>
    </location>
</feature>
<keyword evidence="3" id="KW-1185">Reference proteome</keyword>